<evidence type="ECO:0000313" key="2">
    <source>
        <dbReference type="Proteomes" id="UP000188543"/>
    </source>
</evidence>
<accession>A0A1V2VUB6</accession>
<comment type="caution">
    <text evidence="1">The sequence shown here is derived from an EMBL/GenBank/DDBJ whole genome shotgun (WGS) entry which is preliminary data.</text>
</comment>
<sequence length="72" mass="7657">MPTRCARGCFVAGCPARPRTHTGAIKHLEITPDKRVDASHSEPLPSPPSSYMECSVNTDASCSWSLANLTAA</sequence>
<dbReference type="Proteomes" id="UP000188543">
    <property type="component" value="Unassembled WGS sequence"/>
</dbReference>
<evidence type="ECO:0000313" key="1">
    <source>
        <dbReference type="EMBL" id="ONU76749.1"/>
    </source>
</evidence>
<dbReference type="AlphaFoldDB" id="A0A1V2VUB6"/>
<dbReference type="EMBL" id="MUTJ01000098">
    <property type="protein sequence ID" value="ONU76749.1"/>
    <property type="molecule type" value="Genomic_DNA"/>
</dbReference>
<dbReference type="OrthoDB" id="9016427at2"/>
<organism evidence="1 2">
    <name type="scientific">Burkholderia cenocepacia</name>
    <dbReference type="NCBI Taxonomy" id="95486"/>
    <lineage>
        <taxon>Bacteria</taxon>
        <taxon>Pseudomonadati</taxon>
        <taxon>Pseudomonadota</taxon>
        <taxon>Betaproteobacteria</taxon>
        <taxon>Burkholderiales</taxon>
        <taxon>Burkholderiaceae</taxon>
        <taxon>Burkholderia</taxon>
        <taxon>Burkholderia cepacia complex</taxon>
    </lineage>
</organism>
<protein>
    <submittedName>
        <fullName evidence="1">Uncharacterized protein</fullName>
    </submittedName>
</protein>
<gene>
    <name evidence="1" type="ORF">A8E72_33175</name>
</gene>
<reference evidence="1 2" key="1">
    <citation type="submission" date="2016-08" db="EMBL/GenBank/DDBJ databases">
        <authorList>
            <person name="Seilhamer J.J."/>
        </authorList>
    </citation>
    <scope>NUCLEOTIDE SEQUENCE [LARGE SCALE GENOMIC DNA]</scope>
    <source>
        <strain evidence="1 2">VC14762</strain>
    </source>
</reference>
<proteinExistence type="predicted"/>
<name>A0A1V2VUB6_9BURK</name>